<comment type="cofactor">
    <cofactor evidence="1">
        <name>Cu cation</name>
        <dbReference type="ChEBI" id="CHEBI:23378"/>
    </cofactor>
</comment>
<feature type="domain" description="Blue (type 1) copper" evidence="8">
    <location>
        <begin position="51"/>
        <end position="136"/>
    </location>
</feature>
<evidence type="ECO:0000259" key="8">
    <source>
        <dbReference type="Pfam" id="PF00127"/>
    </source>
</evidence>
<dbReference type="CDD" id="cd04218">
    <property type="entry name" value="Pseudoazurin"/>
    <property type="match status" value="1"/>
</dbReference>
<keyword evidence="6" id="KW-0249">Electron transport</keyword>
<dbReference type="GO" id="GO:0005507">
    <property type="term" value="F:copper ion binding"/>
    <property type="evidence" value="ECO:0007669"/>
    <property type="project" value="InterPro"/>
</dbReference>
<evidence type="ECO:0000256" key="5">
    <source>
        <dbReference type="ARBA" id="ARBA00022764"/>
    </source>
</evidence>
<evidence type="ECO:0000256" key="6">
    <source>
        <dbReference type="ARBA" id="ARBA00022982"/>
    </source>
</evidence>
<gene>
    <name evidence="9" type="primary">petE</name>
    <name evidence="9" type="ORF">SDC9_185176</name>
</gene>
<evidence type="ECO:0000313" key="9">
    <source>
        <dbReference type="EMBL" id="MPN37656.1"/>
    </source>
</evidence>
<dbReference type="InterPro" id="IPR000923">
    <property type="entry name" value="BlueCu_1"/>
</dbReference>
<proteinExistence type="predicted"/>
<evidence type="ECO:0000256" key="7">
    <source>
        <dbReference type="ARBA" id="ARBA00023008"/>
    </source>
</evidence>
<keyword evidence="3" id="KW-0813">Transport</keyword>
<evidence type="ECO:0000256" key="1">
    <source>
        <dbReference type="ARBA" id="ARBA00001935"/>
    </source>
</evidence>
<keyword evidence="4" id="KW-0479">Metal-binding</keyword>
<dbReference type="GO" id="GO:0042597">
    <property type="term" value="C:periplasmic space"/>
    <property type="evidence" value="ECO:0007669"/>
    <property type="project" value="UniProtKB-SubCell"/>
</dbReference>
<dbReference type="InterPro" id="IPR012745">
    <property type="entry name" value="Pseudoazurin"/>
</dbReference>
<dbReference type="SUPFAM" id="SSF49503">
    <property type="entry name" value="Cupredoxins"/>
    <property type="match status" value="1"/>
</dbReference>
<reference evidence="9" key="1">
    <citation type="submission" date="2019-08" db="EMBL/GenBank/DDBJ databases">
        <authorList>
            <person name="Kucharzyk K."/>
            <person name="Murdoch R.W."/>
            <person name="Higgins S."/>
            <person name="Loffler F."/>
        </authorList>
    </citation>
    <scope>NUCLEOTIDE SEQUENCE</scope>
</reference>
<dbReference type="Gene3D" id="2.60.40.420">
    <property type="entry name" value="Cupredoxins - blue copper proteins"/>
    <property type="match status" value="1"/>
</dbReference>
<evidence type="ECO:0000256" key="4">
    <source>
        <dbReference type="ARBA" id="ARBA00022723"/>
    </source>
</evidence>
<dbReference type="InterPro" id="IPR002386">
    <property type="entry name" value="Amicyanin/Pseudoazurin"/>
</dbReference>
<comment type="caution">
    <text evidence="9">The sequence shown here is derived from an EMBL/GenBank/DDBJ whole genome shotgun (WGS) entry which is preliminary data.</text>
</comment>
<organism evidence="9">
    <name type="scientific">bioreactor metagenome</name>
    <dbReference type="NCBI Taxonomy" id="1076179"/>
    <lineage>
        <taxon>unclassified sequences</taxon>
        <taxon>metagenomes</taxon>
        <taxon>ecological metagenomes</taxon>
    </lineage>
</organism>
<keyword evidence="7" id="KW-0186">Copper</keyword>
<evidence type="ECO:0000256" key="3">
    <source>
        <dbReference type="ARBA" id="ARBA00022448"/>
    </source>
</evidence>
<name>A0A645HGF6_9ZZZZ</name>
<comment type="subcellular location">
    <subcellularLocation>
        <location evidence="2">Periplasm</location>
    </subcellularLocation>
</comment>
<evidence type="ECO:0000256" key="2">
    <source>
        <dbReference type="ARBA" id="ARBA00004418"/>
    </source>
</evidence>
<dbReference type="PRINTS" id="PR00156">
    <property type="entry name" value="COPPERBLUE"/>
</dbReference>
<accession>A0A645HGF6</accession>
<dbReference type="PRINTS" id="PR00155">
    <property type="entry name" value="AMICYANIN"/>
</dbReference>
<keyword evidence="5" id="KW-0574">Periplasm</keyword>
<dbReference type="Pfam" id="PF00127">
    <property type="entry name" value="Copper-bind"/>
    <property type="match status" value="1"/>
</dbReference>
<dbReference type="AlphaFoldDB" id="A0A645HGF6"/>
<dbReference type="GO" id="GO:0009055">
    <property type="term" value="F:electron transfer activity"/>
    <property type="evidence" value="ECO:0007669"/>
    <property type="project" value="InterPro"/>
</dbReference>
<protein>
    <submittedName>
        <fullName evidence="9">Plastocyanin</fullName>
    </submittedName>
</protein>
<dbReference type="InterPro" id="IPR008972">
    <property type="entry name" value="Cupredoxin"/>
</dbReference>
<dbReference type="EMBL" id="VSSQ01092431">
    <property type="protein sequence ID" value="MPN37656.1"/>
    <property type="molecule type" value="Genomic_DNA"/>
</dbReference>
<sequence>MKRVVKTVLFVIKDLMNFKEESMKYLKQSLKVLCLLALASSAFAQTHEVLMKNRGSAGPMVYEPDYLEIQPGDTVKFIRKHKSHNAASIAELSPADYPGFMGKIDEEIEVTYDNPGFYGIKCSPHYAQGMVMMIKVGDTTLPDSYRAFKAPGIADKRFQEIYARIDKQ</sequence>
<dbReference type="InterPro" id="IPR001235">
    <property type="entry name" value="Copper_blue_Plastocyanin"/>
</dbReference>